<sequence>SYVSGASGMSAGQITVGDHPPSGPSPSVLAHESVTQGGEKHNLFTALPPLRGRRWLHPGSLPTQLAINVLDLDVTKNCNLRCTYCFKSDTVHPRAEAMSLEVAMTAVDWLIEASMGARALNVNLIGGEPLLAWPMIEILVPYAKRRAAQFAKSVQFGTTTNLTLVNEQIIEFSRRWGMGWHCSIDGTPEVQNVQRPGVGGAPSAGRAERGARLVLRVRPGACARATVRPENAAKIFQSLLYFEHLGFKNFAFAIAEENDWRAQQFAAWDQQWGKIADYAIER</sequence>
<comment type="similarity">
    <text evidence="7">Belongs to the radical SAM superfamily. Anaerobic sulfatase-maturating enzyme family.</text>
</comment>
<dbReference type="SFLD" id="SFLDG01384">
    <property type="entry name" value="thioether_bond_formation_requi"/>
    <property type="match status" value="1"/>
</dbReference>
<dbReference type="GO" id="GO:0046872">
    <property type="term" value="F:metal ion binding"/>
    <property type="evidence" value="ECO:0007669"/>
    <property type="project" value="UniProtKB-KW"/>
</dbReference>
<keyword evidence="4" id="KW-0479">Metal-binding</keyword>
<gene>
    <name evidence="10" type="ORF">S01H1_26421</name>
</gene>
<dbReference type="PANTHER" id="PTHR43273">
    <property type="entry name" value="ANAEROBIC SULFATASE-MATURATING ENZYME HOMOLOG ASLB-RELATED"/>
    <property type="match status" value="1"/>
</dbReference>
<dbReference type="SFLD" id="SFLDS00029">
    <property type="entry name" value="Radical_SAM"/>
    <property type="match status" value="1"/>
</dbReference>
<dbReference type="Pfam" id="PF04055">
    <property type="entry name" value="Radical_SAM"/>
    <property type="match status" value="1"/>
</dbReference>
<evidence type="ECO:0000313" key="10">
    <source>
        <dbReference type="EMBL" id="GAF96856.1"/>
    </source>
</evidence>
<dbReference type="PROSITE" id="PS01305">
    <property type="entry name" value="MOAA_NIFB_PQQE"/>
    <property type="match status" value="1"/>
</dbReference>
<evidence type="ECO:0000259" key="9">
    <source>
        <dbReference type="Pfam" id="PF04055"/>
    </source>
</evidence>
<keyword evidence="3" id="KW-0949">S-adenosyl-L-methionine</keyword>
<comment type="cofactor">
    <cofactor evidence="1">
        <name>[4Fe-4S] cluster</name>
        <dbReference type="ChEBI" id="CHEBI:49883"/>
    </cofactor>
</comment>
<feature type="domain" description="Radical SAM core" evidence="9">
    <location>
        <begin position="74"/>
        <end position="196"/>
    </location>
</feature>
<proteinExistence type="inferred from homology"/>
<accession>X0UC00</accession>
<keyword evidence="5" id="KW-0408">Iron</keyword>
<dbReference type="Gene3D" id="3.20.20.70">
    <property type="entry name" value="Aldolase class I"/>
    <property type="match status" value="1"/>
</dbReference>
<feature type="region of interest" description="Disordered" evidence="8">
    <location>
        <begin position="1"/>
        <end position="34"/>
    </location>
</feature>
<dbReference type="SFLD" id="SFLDG01067">
    <property type="entry name" value="SPASM/twitch_domain_containing"/>
    <property type="match status" value="1"/>
</dbReference>
<dbReference type="SUPFAM" id="SSF102114">
    <property type="entry name" value="Radical SAM enzymes"/>
    <property type="match status" value="1"/>
</dbReference>
<dbReference type="PANTHER" id="PTHR43273:SF3">
    <property type="entry name" value="ANAEROBIC SULFATASE-MATURATING ENZYME HOMOLOG ASLB-RELATED"/>
    <property type="match status" value="1"/>
</dbReference>
<organism evidence="10">
    <name type="scientific">marine sediment metagenome</name>
    <dbReference type="NCBI Taxonomy" id="412755"/>
    <lineage>
        <taxon>unclassified sequences</taxon>
        <taxon>metagenomes</taxon>
        <taxon>ecological metagenomes</taxon>
    </lineage>
</organism>
<evidence type="ECO:0000256" key="2">
    <source>
        <dbReference type="ARBA" id="ARBA00022485"/>
    </source>
</evidence>
<dbReference type="InterPro" id="IPR023867">
    <property type="entry name" value="Sulphatase_maturase_rSAM"/>
</dbReference>
<evidence type="ECO:0000256" key="1">
    <source>
        <dbReference type="ARBA" id="ARBA00001966"/>
    </source>
</evidence>
<dbReference type="InterPro" id="IPR058240">
    <property type="entry name" value="rSAM_sf"/>
</dbReference>
<dbReference type="GO" id="GO:0051539">
    <property type="term" value="F:4 iron, 4 sulfur cluster binding"/>
    <property type="evidence" value="ECO:0007669"/>
    <property type="project" value="UniProtKB-KW"/>
</dbReference>
<evidence type="ECO:0000256" key="5">
    <source>
        <dbReference type="ARBA" id="ARBA00023004"/>
    </source>
</evidence>
<evidence type="ECO:0000256" key="8">
    <source>
        <dbReference type="SAM" id="MobiDB-lite"/>
    </source>
</evidence>
<comment type="caution">
    <text evidence="10">The sequence shown here is derived from an EMBL/GenBank/DDBJ whole genome shotgun (WGS) entry which is preliminary data.</text>
</comment>
<dbReference type="GO" id="GO:0016491">
    <property type="term" value="F:oxidoreductase activity"/>
    <property type="evidence" value="ECO:0007669"/>
    <property type="project" value="InterPro"/>
</dbReference>
<name>X0UC00_9ZZZZ</name>
<dbReference type="AlphaFoldDB" id="X0UC00"/>
<evidence type="ECO:0000256" key="3">
    <source>
        <dbReference type="ARBA" id="ARBA00022691"/>
    </source>
</evidence>
<feature type="non-terminal residue" evidence="10">
    <location>
        <position position="282"/>
    </location>
</feature>
<dbReference type="InterPro" id="IPR013785">
    <property type="entry name" value="Aldolase_TIM"/>
</dbReference>
<keyword evidence="2" id="KW-0004">4Fe-4S</keyword>
<evidence type="ECO:0000256" key="4">
    <source>
        <dbReference type="ARBA" id="ARBA00022723"/>
    </source>
</evidence>
<reference evidence="10" key="1">
    <citation type="journal article" date="2014" name="Front. Microbiol.">
        <title>High frequency of phylogenetically diverse reductive dehalogenase-homologous genes in deep subseafloor sedimentary metagenomes.</title>
        <authorList>
            <person name="Kawai M."/>
            <person name="Futagami T."/>
            <person name="Toyoda A."/>
            <person name="Takaki Y."/>
            <person name="Nishi S."/>
            <person name="Hori S."/>
            <person name="Arai W."/>
            <person name="Tsubouchi T."/>
            <person name="Morono Y."/>
            <person name="Uchiyama I."/>
            <person name="Ito T."/>
            <person name="Fujiyama A."/>
            <person name="Inagaki F."/>
            <person name="Takami H."/>
        </authorList>
    </citation>
    <scope>NUCLEOTIDE SEQUENCE</scope>
    <source>
        <strain evidence="10">Expedition CK06-06</strain>
    </source>
</reference>
<dbReference type="InterPro" id="IPR000385">
    <property type="entry name" value="MoaA_NifB_PqqE_Fe-S-bd_CS"/>
</dbReference>
<dbReference type="EMBL" id="BARS01016015">
    <property type="protein sequence ID" value="GAF96856.1"/>
    <property type="molecule type" value="Genomic_DNA"/>
</dbReference>
<keyword evidence="6" id="KW-0411">Iron-sulfur</keyword>
<protein>
    <recommendedName>
        <fullName evidence="9">Radical SAM core domain-containing protein</fullName>
    </recommendedName>
</protein>
<dbReference type="SFLD" id="SFLDG01386">
    <property type="entry name" value="main_SPASM_domain-containing"/>
    <property type="match status" value="1"/>
</dbReference>
<dbReference type="InterPro" id="IPR007197">
    <property type="entry name" value="rSAM"/>
</dbReference>
<evidence type="ECO:0000256" key="6">
    <source>
        <dbReference type="ARBA" id="ARBA00023014"/>
    </source>
</evidence>
<evidence type="ECO:0000256" key="7">
    <source>
        <dbReference type="ARBA" id="ARBA00023601"/>
    </source>
</evidence>
<feature type="non-terminal residue" evidence="10">
    <location>
        <position position="1"/>
    </location>
</feature>
<dbReference type="CDD" id="cd01335">
    <property type="entry name" value="Radical_SAM"/>
    <property type="match status" value="1"/>
</dbReference>